<evidence type="ECO:0000256" key="3">
    <source>
        <dbReference type="SAM" id="Coils"/>
    </source>
</evidence>
<dbReference type="HOGENOM" id="CLU_012489_0_0_1"/>
<dbReference type="PANTHER" id="PTHR21625:SF1">
    <property type="entry name" value="DYNEIN REGULATORY COMPLEX PROTEIN 1"/>
    <property type="match status" value="1"/>
</dbReference>
<feature type="compositionally biased region" description="Polar residues" evidence="4">
    <location>
        <begin position="18"/>
        <end position="57"/>
    </location>
</feature>
<keyword evidence="2 3" id="KW-0175">Coiled coil</keyword>
<protein>
    <recommendedName>
        <fullName evidence="9">Dynein regulatory complex protein 1/2 N-terminal domain-containing protein</fullName>
    </recommendedName>
</protein>
<comment type="similarity">
    <text evidence="1">Belongs to the DRC1 family.</text>
</comment>
<evidence type="ECO:0000259" key="5">
    <source>
        <dbReference type="Pfam" id="PF14772"/>
    </source>
</evidence>
<dbReference type="GeneID" id="18239082"/>
<dbReference type="STRING" id="684364.F4P7T3"/>
<dbReference type="GO" id="GO:0003352">
    <property type="term" value="P:regulation of cilium movement"/>
    <property type="evidence" value="ECO:0000318"/>
    <property type="project" value="GO_Central"/>
</dbReference>
<dbReference type="EMBL" id="GL882888">
    <property type="protein sequence ID" value="EGF78716.1"/>
    <property type="molecule type" value="Genomic_DNA"/>
</dbReference>
<name>F4P7T3_BATDJ</name>
<feature type="domain" description="Dynein regulatory complex protein 1/2 N-terminal" evidence="5">
    <location>
        <begin position="140"/>
        <end position="238"/>
    </location>
</feature>
<dbReference type="Pfam" id="PF14775">
    <property type="entry name" value="NYD-SP28_assoc"/>
    <property type="match status" value="1"/>
</dbReference>
<dbReference type="PANTHER" id="PTHR21625">
    <property type="entry name" value="NYD-SP28 PROTEIN"/>
    <property type="match status" value="1"/>
</dbReference>
<dbReference type="Pfam" id="PF14772">
    <property type="entry name" value="NYD-SP28"/>
    <property type="match status" value="1"/>
</dbReference>
<evidence type="ECO:0000313" key="8">
    <source>
        <dbReference type="Proteomes" id="UP000007241"/>
    </source>
</evidence>
<gene>
    <name evidence="7" type="ORF">BATDEDRAFT_26624</name>
</gene>
<evidence type="ECO:0000256" key="4">
    <source>
        <dbReference type="SAM" id="MobiDB-lite"/>
    </source>
</evidence>
<evidence type="ECO:0000256" key="1">
    <source>
        <dbReference type="ARBA" id="ARBA00009688"/>
    </source>
</evidence>
<accession>F4P7T3</accession>
<dbReference type="InParanoid" id="F4P7T3"/>
<dbReference type="Proteomes" id="UP000007241">
    <property type="component" value="Unassembled WGS sequence"/>
</dbReference>
<proteinExistence type="inferred from homology"/>
<evidence type="ECO:0000259" key="6">
    <source>
        <dbReference type="Pfam" id="PF14775"/>
    </source>
</evidence>
<dbReference type="GO" id="GO:0005930">
    <property type="term" value="C:axoneme"/>
    <property type="evidence" value="ECO:0000318"/>
    <property type="project" value="GO_Central"/>
</dbReference>
<feature type="coiled-coil region" evidence="3">
    <location>
        <begin position="326"/>
        <end position="360"/>
    </location>
</feature>
<sequence>MQDNSPPVDITLLPNMDTPPSLSVSENVASGNGLKNSNSDGLMQTTIPNGGNTSAQPANDGGREARIAIRKSRIEMNRLAKAKPSEKADANILSRRVKKVEPEQKEAGKAKAQISTSQKRIEAVKTNGNELVTNVRVGVTARESIRRQEEVRKTEVWKKKRNDEQSHSISMYEQISSEWDKVSKLGGPYELNEMLGKQKEACLALIAIKNKLIAEYVAELKSKDDEYVKELKRQAEEIGKYNEFLDKLLDRMESQFKAFQSTLVEEIEHIEKAFVEERTELIEANVRDISQLFETRRQNEGKFMEERANRIEDHIKQLEVHRIYDAEEYNTVKIKLETDVQVLEQQLQQMRATYQLNTEKLEYNFQVLKKREEENGTILGAQKRKINRLTDHLNVLKTKAAKQERVFQQENVSLTDDHRHLTEQFKELQKKFRHFQMADSKKYKDIWKMNEEEARELMRKVLQADRIINEQQLGMKWMPPQEDLFRNIDPSFFRDLVEDETKSILDAQTAFEQSMDARLAGLNIEGDSDKKESLAAKFQDQKGHSKTMKKTLELLCNETGFLVEEKLQKLLAPLHKDEQSLMKLDSIFKALGVETVEDIERLTTYFISETNHTSLKQSESHSNFSEEALVTIHPNDVVRVIRSFVEHNREELRDGPRNAAYSTPSRNDSIEKDLNGVARIQQTPNEKTRDIQKDYWQRMGNVIDEKGYRTWMAVYLAMQKYNKVLTHRFQLYQEIHSIQHQNEELKTLLRQYMSARVNDELQVPPTQIMLAQAGMLQQGH</sequence>
<reference evidence="7 8" key="1">
    <citation type="submission" date="2009-12" db="EMBL/GenBank/DDBJ databases">
        <title>The draft genome of Batrachochytrium dendrobatidis.</title>
        <authorList>
            <consortium name="US DOE Joint Genome Institute (JGI-PGF)"/>
            <person name="Kuo A."/>
            <person name="Salamov A."/>
            <person name="Schmutz J."/>
            <person name="Lucas S."/>
            <person name="Pitluck S."/>
            <person name="Rosenblum E."/>
            <person name="Stajich J."/>
            <person name="Eisen M."/>
            <person name="Grigoriev I.V."/>
        </authorList>
    </citation>
    <scope>NUCLEOTIDE SEQUENCE [LARGE SCALE GENOMIC DNA]</scope>
    <source>
        <strain evidence="8">JAM81 / FGSC 10211</strain>
    </source>
</reference>
<keyword evidence="8" id="KW-1185">Reference proteome</keyword>
<dbReference type="GO" id="GO:0070286">
    <property type="term" value="P:axonemal dynein complex assembly"/>
    <property type="evidence" value="ECO:0000318"/>
    <property type="project" value="GO_Central"/>
</dbReference>
<evidence type="ECO:0008006" key="9">
    <source>
        <dbReference type="Google" id="ProtNLM"/>
    </source>
</evidence>
<dbReference type="GO" id="GO:0005858">
    <property type="term" value="C:axonemal dynein complex"/>
    <property type="evidence" value="ECO:0007669"/>
    <property type="project" value="InterPro"/>
</dbReference>
<dbReference type="AlphaFoldDB" id="F4P7T3"/>
<evidence type="ECO:0000313" key="7">
    <source>
        <dbReference type="EMBL" id="EGF78716.1"/>
    </source>
</evidence>
<dbReference type="InterPro" id="IPR029440">
    <property type="entry name" value="DRC1_C"/>
</dbReference>
<evidence type="ECO:0000256" key="2">
    <source>
        <dbReference type="ARBA" id="ARBA00023054"/>
    </source>
</evidence>
<dbReference type="InterPro" id="IPR039750">
    <property type="entry name" value="DRC1/DRC2"/>
</dbReference>
<dbReference type="OrthoDB" id="10260459at2759"/>
<dbReference type="GO" id="GO:0060285">
    <property type="term" value="P:cilium-dependent cell motility"/>
    <property type="evidence" value="ECO:0000318"/>
    <property type="project" value="GO_Central"/>
</dbReference>
<dbReference type="OMA" id="LDFMMAR"/>
<dbReference type="InterPro" id="IPR039505">
    <property type="entry name" value="DRC1/2_N"/>
</dbReference>
<dbReference type="RefSeq" id="XP_006680717.1">
    <property type="nucleotide sequence ID" value="XM_006680654.1"/>
</dbReference>
<organism evidence="7 8">
    <name type="scientific">Batrachochytrium dendrobatidis (strain JAM81 / FGSC 10211)</name>
    <name type="common">Frog chytrid fungus</name>
    <dbReference type="NCBI Taxonomy" id="684364"/>
    <lineage>
        <taxon>Eukaryota</taxon>
        <taxon>Fungi</taxon>
        <taxon>Fungi incertae sedis</taxon>
        <taxon>Chytridiomycota</taxon>
        <taxon>Chytridiomycota incertae sedis</taxon>
        <taxon>Chytridiomycetes</taxon>
        <taxon>Rhizophydiales</taxon>
        <taxon>Rhizophydiales incertae sedis</taxon>
        <taxon>Batrachochytrium</taxon>
    </lineage>
</organism>
<feature type="region of interest" description="Disordered" evidence="4">
    <location>
        <begin position="1"/>
        <end position="62"/>
    </location>
</feature>
<feature type="domain" description="Dynein regulatory complex protein 1 C-terminal" evidence="6">
    <location>
        <begin position="694"/>
        <end position="753"/>
    </location>
</feature>